<gene>
    <name evidence="2" type="ORF">C8D98_0387</name>
</gene>
<dbReference type="Proteomes" id="UP000294614">
    <property type="component" value="Unassembled WGS sequence"/>
</dbReference>
<comment type="caution">
    <text evidence="2">The sequence shown here is derived from an EMBL/GenBank/DDBJ whole genome shotgun (WGS) entry which is preliminary data.</text>
</comment>
<proteinExistence type="predicted"/>
<accession>A0A4V2PS97</accession>
<evidence type="ECO:0000313" key="3">
    <source>
        <dbReference type="Proteomes" id="UP000294614"/>
    </source>
</evidence>
<reference evidence="2 3" key="1">
    <citation type="submission" date="2019-03" db="EMBL/GenBank/DDBJ databases">
        <title>Genomic Encyclopedia of Type Strains, Phase IV (KMG-IV): sequencing the most valuable type-strain genomes for metagenomic binning, comparative biology and taxonomic classification.</title>
        <authorList>
            <person name="Goeker M."/>
        </authorList>
    </citation>
    <scope>NUCLEOTIDE SEQUENCE [LARGE SCALE GENOMIC DNA]</scope>
    <source>
        <strain evidence="2 3">DSM 24984</strain>
    </source>
</reference>
<feature type="region of interest" description="Disordered" evidence="1">
    <location>
        <begin position="1"/>
        <end position="29"/>
    </location>
</feature>
<sequence length="82" mass="9640">MSRVIGGSSSNEAYSRMLEEQRQKSTEKMYQAYHHSERIRSYNDDATYRQANRAEPIESQNQDSVRKERRFGTPGYNLDVYA</sequence>
<dbReference type="RefSeq" id="WP_132871525.1">
    <property type="nucleotide sequence ID" value="NZ_JAJUHT010000002.1"/>
</dbReference>
<keyword evidence="3" id="KW-1185">Reference proteome</keyword>
<organism evidence="2 3">
    <name type="scientific">Seleniivibrio woodruffii</name>
    <dbReference type="NCBI Taxonomy" id="1078050"/>
    <lineage>
        <taxon>Bacteria</taxon>
        <taxon>Pseudomonadati</taxon>
        <taxon>Deferribacterota</taxon>
        <taxon>Deferribacteres</taxon>
        <taxon>Deferribacterales</taxon>
        <taxon>Geovibrionaceae</taxon>
        <taxon>Seleniivibrio</taxon>
    </lineage>
</organism>
<protein>
    <submittedName>
        <fullName evidence="2">Uncharacterized protein</fullName>
    </submittedName>
</protein>
<evidence type="ECO:0000313" key="2">
    <source>
        <dbReference type="EMBL" id="TCK61881.1"/>
    </source>
</evidence>
<dbReference type="AlphaFoldDB" id="A0A4V2PS97"/>
<feature type="compositionally biased region" description="Basic and acidic residues" evidence="1">
    <location>
        <begin position="17"/>
        <end position="27"/>
    </location>
</feature>
<name>A0A4V2PS97_9BACT</name>
<dbReference type="EMBL" id="SMGG01000003">
    <property type="protein sequence ID" value="TCK61881.1"/>
    <property type="molecule type" value="Genomic_DNA"/>
</dbReference>
<evidence type="ECO:0000256" key="1">
    <source>
        <dbReference type="SAM" id="MobiDB-lite"/>
    </source>
</evidence>
<feature type="region of interest" description="Disordered" evidence="1">
    <location>
        <begin position="53"/>
        <end position="82"/>
    </location>
</feature>